<evidence type="ECO:0000256" key="1">
    <source>
        <dbReference type="ARBA" id="ARBA00023002"/>
    </source>
</evidence>
<dbReference type="AlphaFoldDB" id="A9UT82"/>
<name>A9UT82_MONBE</name>
<keyword evidence="7" id="KW-1185">Reference proteome</keyword>
<dbReference type="Proteomes" id="UP000001357">
    <property type="component" value="Unassembled WGS sequence"/>
</dbReference>
<dbReference type="SUPFAM" id="SSF53335">
    <property type="entry name" value="S-adenosyl-L-methionine-dependent methyltransferases"/>
    <property type="match status" value="1"/>
</dbReference>
<evidence type="ECO:0000259" key="5">
    <source>
        <dbReference type="Pfam" id="PF12867"/>
    </source>
</evidence>
<dbReference type="InterPro" id="IPR029063">
    <property type="entry name" value="SAM-dependent_MTases_sf"/>
</dbReference>
<dbReference type="CDD" id="cd02440">
    <property type="entry name" value="AdoMet_MTases"/>
    <property type="match status" value="1"/>
</dbReference>
<evidence type="ECO:0000313" key="7">
    <source>
        <dbReference type="Proteomes" id="UP000001357"/>
    </source>
</evidence>
<dbReference type="InterPro" id="IPR005532">
    <property type="entry name" value="SUMF_dom"/>
</dbReference>
<comment type="pathway">
    <text evidence="3">Amino-acid biosynthesis; ergothioneine biosynthesis.</text>
</comment>
<dbReference type="Gene3D" id="3.90.1580.10">
    <property type="entry name" value="paralog of FGE (formylglycine-generating enzyme)"/>
    <property type="match status" value="1"/>
</dbReference>
<feature type="domain" description="Sulfatase-modifying factor enzyme-like" evidence="4">
    <location>
        <begin position="284"/>
        <end position="560"/>
    </location>
</feature>
<dbReference type="NCBIfam" id="TIGR04344">
    <property type="entry name" value="ovoA_Nterm"/>
    <property type="match status" value="1"/>
</dbReference>
<gene>
    <name evidence="6" type="ORF">MONBRDRAFT_19935</name>
</gene>
<dbReference type="OMA" id="WQWTETP"/>
<evidence type="ECO:0000256" key="3">
    <source>
        <dbReference type="ARBA" id="ARBA00037882"/>
    </source>
</evidence>
<dbReference type="Pfam" id="PF03781">
    <property type="entry name" value="FGE-sulfatase"/>
    <property type="match status" value="1"/>
</dbReference>
<dbReference type="Pfam" id="PF12867">
    <property type="entry name" value="DinB_2"/>
    <property type="match status" value="1"/>
</dbReference>
<proteinExistence type="predicted"/>
<dbReference type="InterPro" id="IPR042095">
    <property type="entry name" value="SUMF_sf"/>
</dbReference>
<dbReference type="GeneID" id="5889068"/>
<dbReference type="InParanoid" id="A9UT82"/>
<dbReference type="RefSeq" id="XP_001743623.1">
    <property type="nucleotide sequence ID" value="XM_001743571.1"/>
</dbReference>
<dbReference type="GO" id="GO:0120147">
    <property type="term" value="F:formylglycine-generating oxidase activity"/>
    <property type="evidence" value="ECO:0000318"/>
    <property type="project" value="GO_Central"/>
</dbReference>
<evidence type="ECO:0008006" key="8">
    <source>
        <dbReference type="Google" id="ProtNLM"/>
    </source>
</evidence>
<dbReference type="SUPFAM" id="SSF56436">
    <property type="entry name" value="C-type lectin-like"/>
    <property type="match status" value="1"/>
</dbReference>
<dbReference type="PANTHER" id="PTHR23150:SF26">
    <property type="entry name" value="GENERIC METHYLTRANSFERASE"/>
    <property type="match status" value="1"/>
</dbReference>
<dbReference type="InterPro" id="IPR024775">
    <property type="entry name" value="DinB-like"/>
</dbReference>
<accession>A9UT82</accession>
<dbReference type="eggNOG" id="ENOG502QS9T">
    <property type="taxonomic scope" value="Eukaryota"/>
</dbReference>
<sequence length="826" mass="93939">MIVTALRLTARRCLSTTTPALSGALKAAAAAKQGHQAVVESWNVNCNGATDYLVGPRPEQWWTGKPPVYGVCPGVDEDNVIRALAQPNLATVTRQQLRDYFDNTWTMTEVLFEGLQTEEPFYRPPYHNLRHPKIFYYAHPASVYVNKFRVAGLISAPINEYYEHIFETGVDEMLWDDLSKNDMLWPTVEEVRQYRQEVYDMIVDAIENHPAFDTISQLEASPFWALVMGTEHEKIHLETSSVLMRELPLSLLRRPDNFPPLHPSHQSAPAPNVLVKEGEHYPENEFLPVDAGLVTLGKPRDFPSYGWDNEYGEKQMHVKSFHATKYLISNGEFLEFVKSGGYLDESVWEPEGWKWRCFRNVKWPTFWVSTGPAGLHQYRLRAIFEEIDMPWDWPVNVNLHEAKAFANWRSRKAGLTGENKYRLMTEAEHHRIRDQSMTQTSLGVDRDPSMVADGRAMPEQFGMNLNLAYGSESPVDGLKPASSGFHDVFGNVWQWHEDHMSALPGFRVHPYYNDFTLPCFDGEHNLILGGSYMSCGDEASMFARFHFRPHFFQHSGFRLVEPNRHEPQLVTSCMDNQGPFVGQNPFRSSNKDETERKYAADEVVRQYIHLHYGSGDELPAEARAYPTRRALDIGCNVGGVAFALAERFPEVLGYDINSNAIETAQEIQETGSLQSYVREEGDIKMHFTATPSHQSSRVSFKHGDALCLPPDLGNFDAVVVANVLDRLSSPGSLLGRLGGARGLVKPGGLLFVSSPFSWMERYTPKDLWLGGRETFDGEVSSIDTLHASLNDNFELLEVMDMPFMLREHARKFEYVKAYATVWRHRV</sequence>
<evidence type="ECO:0000313" key="6">
    <source>
        <dbReference type="EMBL" id="EDQ91201.1"/>
    </source>
</evidence>
<dbReference type="InterPro" id="IPR051043">
    <property type="entry name" value="Sulfatase_Mod_Factor_Kinase"/>
</dbReference>
<organism evidence="6 7">
    <name type="scientific">Monosiga brevicollis</name>
    <name type="common">Choanoflagellate</name>
    <dbReference type="NCBI Taxonomy" id="81824"/>
    <lineage>
        <taxon>Eukaryota</taxon>
        <taxon>Choanoflagellata</taxon>
        <taxon>Craspedida</taxon>
        <taxon>Salpingoecidae</taxon>
        <taxon>Monosiga</taxon>
    </lineage>
</organism>
<protein>
    <recommendedName>
        <fullName evidence="8">Generic methyltransferase</fullName>
    </recommendedName>
</protein>
<evidence type="ECO:0000259" key="4">
    <source>
        <dbReference type="Pfam" id="PF03781"/>
    </source>
</evidence>
<dbReference type="FunFam" id="3.90.1580.10:FF:000008">
    <property type="entry name" value="Predicted protein"/>
    <property type="match status" value="1"/>
</dbReference>
<keyword evidence="2" id="KW-0408">Iron</keyword>
<dbReference type="InterPro" id="IPR027577">
    <property type="entry name" value="OvoA_Nterm"/>
</dbReference>
<feature type="domain" description="DinB-like" evidence="5">
    <location>
        <begin position="101"/>
        <end position="239"/>
    </location>
</feature>
<dbReference type="InterPro" id="IPR016187">
    <property type="entry name" value="CTDL_fold"/>
</dbReference>
<dbReference type="Pfam" id="PF13489">
    <property type="entry name" value="Methyltransf_23"/>
    <property type="match status" value="1"/>
</dbReference>
<dbReference type="PANTHER" id="PTHR23150">
    <property type="entry name" value="SULFATASE MODIFYING FACTOR 1, 2"/>
    <property type="match status" value="1"/>
</dbReference>
<dbReference type="NCBIfam" id="TIGR04345">
    <property type="entry name" value="ovoA_Cterm"/>
    <property type="match status" value="1"/>
</dbReference>
<dbReference type="InterPro" id="IPR027625">
    <property type="entry name" value="OvoA_Cterm"/>
</dbReference>
<keyword evidence="1" id="KW-0560">Oxidoreductase</keyword>
<dbReference type="Gene3D" id="3.40.50.150">
    <property type="entry name" value="Vaccinia Virus protein VP39"/>
    <property type="match status" value="1"/>
</dbReference>
<reference evidence="6 7" key="1">
    <citation type="journal article" date="2008" name="Nature">
        <title>The genome of the choanoflagellate Monosiga brevicollis and the origin of metazoans.</title>
        <authorList>
            <consortium name="JGI Sequencing"/>
            <person name="King N."/>
            <person name="Westbrook M.J."/>
            <person name="Young S.L."/>
            <person name="Kuo A."/>
            <person name="Abedin M."/>
            <person name="Chapman J."/>
            <person name="Fairclough S."/>
            <person name="Hellsten U."/>
            <person name="Isogai Y."/>
            <person name="Letunic I."/>
            <person name="Marr M."/>
            <person name="Pincus D."/>
            <person name="Putnam N."/>
            <person name="Rokas A."/>
            <person name="Wright K.J."/>
            <person name="Zuzow R."/>
            <person name="Dirks W."/>
            <person name="Good M."/>
            <person name="Goodstein D."/>
            <person name="Lemons D."/>
            <person name="Li W."/>
            <person name="Lyons J.B."/>
            <person name="Morris A."/>
            <person name="Nichols S."/>
            <person name="Richter D.J."/>
            <person name="Salamov A."/>
            <person name="Bork P."/>
            <person name="Lim W.A."/>
            <person name="Manning G."/>
            <person name="Miller W.T."/>
            <person name="McGinnis W."/>
            <person name="Shapiro H."/>
            <person name="Tjian R."/>
            <person name="Grigoriev I.V."/>
            <person name="Rokhsar D."/>
        </authorList>
    </citation>
    <scope>NUCLEOTIDE SEQUENCE [LARGE SCALE GENOMIC DNA]</scope>
    <source>
        <strain evidence="7">MX1 / ATCC 50154</strain>
    </source>
</reference>
<evidence type="ECO:0000256" key="2">
    <source>
        <dbReference type="ARBA" id="ARBA00023004"/>
    </source>
</evidence>
<dbReference type="KEGG" id="mbr:MONBRDRAFT_19935"/>
<dbReference type="EMBL" id="CH991545">
    <property type="protein sequence ID" value="EDQ91201.1"/>
    <property type="molecule type" value="Genomic_DNA"/>
</dbReference>